<dbReference type="InterPro" id="IPR020458">
    <property type="entry name" value="Znf_DskA_TraR_CS"/>
</dbReference>
<protein>
    <recommendedName>
        <fullName evidence="5">RNA polymerase-binding transcription factor DksA</fullName>
    </recommendedName>
</protein>
<dbReference type="AlphaFoldDB" id="A5EW31"/>
<comment type="subcellular location">
    <subcellularLocation>
        <location evidence="5">Cytoplasm</location>
    </subcellularLocation>
</comment>
<dbReference type="Proteomes" id="UP000000248">
    <property type="component" value="Chromosome"/>
</dbReference>
<sequence length="143" mass="17220">MKELIKIKNKYTPAADEPYMSEQQLDYFSRILQEWKATILADSEKTREYLKDERPQTADLNDRASQEEEFSLELRTRDRERKLLRKIDKALERIKQGHFGYCEQCDEEIGFHRLEARPTAELCIDCKHLAERKEKSFYNERNE</sequence>
<evidence type="ECO:0000256" key="1">
    <source>
        <dbReference type="ARBA" id="ARBA00022490"/>
    </source>
</evidence>
<evidence type="ECO:0000256" key="5">
    <source>
        <dbReference type="HAMAP-Rule" id="MF_00926"/>
    </source>
</evidence>
<dbReference type="GO" id="GO:0008270">
    <property type="term" value="F:zinc ion binding"/>
    <property type="evidence" value="ECO:0007669"/>
    <property type="project" value="UniProtKB-UniRule"/>
</dbReference>
<feature type="binding site" evidence="5">
    <location>
        <position position="105"/>
    </location>
    <ligand>
        <name>Zn(2+)</name>
        <dbReference type="ChEBI" id="CHEBI:29105"/>
    </ligand>
</feature>
<dbReference type="EMBL" id="CP000513">
    <property type="protein sequence ID" value="ABQ13691.1"/>
    <property type="molecule type" value="Genomic_DNA"/>
</dbReference>
<feature type="zinc finger region" description="dksA C4-type" evidence="6">
    <location>
        <begin position="102"/>
        <end position="126"/>
    </location>
</feature>
<dbReference type="PANTHER" id="PTHR33823">
    <property type="entry name" value="RNA POLYMERASE-BINDING TRANSCRIPTION FACTOR DKSA-RELATED"/>
    <property type="match status" value="1"/>
</dbReference>
<feature type="binding site" evidence="5">
    <location>
        <position position="102"/>
    </location>
    <ligand>
        <name>Zn(2+)</name>
        <dbReference type="ChEBI" id="CHEBI:29105"/>
    </ligand>
</feature>
<dbReference type="RefSeq" id="WP_012030696.1">
    <property type="nucleotide sequence ID" value="NC_009446.1"/>
</dbReference>
<dbReference type="GO" id="GO:0005737">
    <property type="term" value="C:cytoplasm"/>
    <property type="evidence" value="ECO:0007669"/>
    <property type="project" value="UniProtKB-SubCell"/>
</dbReference>
<comment type="subunit">
    <text evidence="5">Interacts directly with the RNA polymerase.</text>
</comment>
<dbReference type="InterPro" id="IPR000962">
    <property type="entry name" value="Znf_DskA_TraR"/>
</dbReference>
<evidence type="ECO:0000256" key="3">
    <source>
        <dbReference type="ARBA" id="ARBA00022771"/>
    </source>
</evidence>
<dbReference type="InterPro" id="IPR037187">
    <property type="entry name" value="DnaK_N"/>
</dbReference>
<dbReference type="Pfam" id="PF01258">
    <property type="entry name" value="zf-dskA_traR"/>
    <property type="match status" value="1"/>
</dbReference>
<gene>
    <name evidence="5 9" type="primary">dksA</name>
    <name evidence="9" type="ordered locus">DNO_0353</name>
</gene>
<evidence type="ECO:0000313" key="9">
    <source>
        <dbReference type="EMBL" id="ABQ13691.1"/>
    </source>
</evidence>
<dbReference type="OrthoDB" id="9803742at2"/>
<proteinExistence type="inferred from homology"/>
<dbReference type="PANTHER" id="PTHR33823:SF2">
    <property type="entry name" value="RNA POLYMERASE-BINDING TRANSCRIPTION FACTOR DKSA"/>
    <property type="match status" value="1"/>
</dbReference>
<feature type="domain" description="Zinc finger DksA/TraR C4-type" evidence="7">
    <location>
        <begin position="99"/>
        <end position="132"/>
    </location>
</feature>
<dbReference type="Pfam" id="PF21157">
    <property type="entry name" value="DksA_N"/>
    <property type="match status" value="1"/>
</dbReference>
<dbReference type="SUPFAM" id="SSF57716">
    <property type="entry name" value="Glucocorticoid receptor-like (DNA-binding domain)"/>
    <property type="match status" value="1"/>
</dbReference>
<dbReference type="eggNOG" id="COG1734">
    <property type="taxonomic scope" value="Bacteria"/>
</dbReference>
<dbReference type="HAMAP" id="MF_00926">
    <property type="entry name" value="DksA"/>
    <property type="match status" value="1"/>
</dbReference>
<evidence type="ECO:0000256" key="2">
    <source>
        <dbReference type="ARBA" id="ARBA00022723"/>
    </source>
</evidence>
<keyword evidence="3 5" id="KW-0863">Zinc-finger</keyword>
<dbReference type="InterPro" id="IPR012784">
    <property type="entry name" value="DksA_RNA_pol-bd"/>
</dbReference>
<evidence type="ECO:0000259" key="8">
    <source>
        <dbReference type="Pfam" id="PF21157"/>
    </source>
</evidence>
<dbReference type="Gene3D" id="1.20.120.910">
    <property type="entry name" value="DksA, coiled-coil domain"/>
    <property type="match status" value="1"/>
</dbReference>
<dbReference type="KEGG" id="dno:DNO_0353"/>
<dbReference type="SUPFAM" id="SSF109635">
    <property type="entry name" value="DnaK suppressor protein DksA, alpha-hairpin domain"/>
    <property type="match status" value="1"/>
</dbReference>
<keyword evidence="2 5" id="KW-0479">Metal-binding</keyword>
<dbReference type="PROSITE" id="PS51128">
    <property type="entry name" value="ZF_DKSA_2"/>
    <property type="match status" value="1"/>
</dbReference>
<reference evidence="9 10" key="1">
    <citation type="journal article" date="2007" name="Nat. Biotechnol.">
        <title>Genome sequence and identification of candidate vaccine antigens from the animal pathogen Dichelobacter nodosus.</title>
        <authorList>
            <person name="Myers G.S."/>
            <person name="Parker D."/>
            <person name="Al-Hasani K."/>
            <person name="Kennan R.M."/>
            <person name="Seemann T."/>
            <person name="Ren Q."/>
            <person name="Badger J.H."/>
            <person name="Selengut J.D."/>
            <person name="Deboy R.T."/>
            <person name="Tettelin H."/>
            <person name="Boyce J.D."/>
            <person name="McCarl V.P."/>
            <person name="Han X."/>
            <person name="Nelson W.C."/>
            <person name="Madupu R."/>
            <person name="Mohamoud Y."/>
            <person name="Holley T."/>
            <person name="Fedorova N."/>
            <person name="Khouri H."/>
            <person name="Bottomley S.P."/>
            <person name="Whittington R.J."/>
            <person name="Adler B."/>
            <person name="Songer J.G."/>
            <person name="Rood J.I."/>
            <person name="Paulsen I.T."/>
        </authorList>
    </citation>
    <scope>NUCLEOTIDE SEQUENCE [LARGE SCALE GENOMIC DNA]</scope>
    <source>
        <strain evidence="9 10">VCS1703A</strain>
    </source>
</reference>
<organism evidence="9 10">
    <name type="scientific">Dichelobacter nodosus (strain VCS1703A)</name>
    <dbReference type="NCBI Taxonomy" id="246195"/>
    <lineage>
        <taxon>Bacteria</taxon>
        <taxon>Pseudomonadati</taxon>
        <taxon>Pseudomonadota</taxon>
        <taxon>Gammaproteobacteria</taxon>
        <taxon>Cardiobacteriales</taxon>
        <taxon>Cardiobacteriaceae</taxon>
        <taxon>Dichelobacter</taxon>
    </lineage>
</organism>
<dbReference type="GO" id="GO:0010468">
    <property type="term" value="P:regulation of gene expression"/>
    <property type="evidence" value="ECO:0007669"/>
    <property type="project" value="UniProtKB-UniRule"/>
</dbReference>
<dbReference type="NCBIfam" id="TIGR02420">
    <property type="entry name" value="dksA"/>
    <property type="match status" value="1"/>
</dbReference>
<accession>A5EW31</accession>
<keyword evidence="4 5" id="KW-0862">Zinc</keyword>
<feature type="binding site" evidence="5">
    <location>
        <position position="126"/>
    </location>
    <ligand>
        <name>Zn(2+)</name>
        <dbReference type="ChEBI" id="CHEBI:29105"/>
    </ligand>
</feature>
<feature type="binding site" evidence="5">
    <location>
        <position position="123"/>
    </location>
    <ligand>
        <name>Zn(2+)</name>
        <dbReference type="ChEBI" id="CHEBI:29105"/>
    </ligand>
</feature>
<evidence type="ECO:0000313" key="10">
    <source>
        <dbReference type="Proteomes" id="UP000000248"/>
    </source>
</evidence>
<dbReference type="HOGENOM" id="CLU_043144_2_0_6"/>
<dbReference type="PROSITE" id="PS01102">
    <property type="entry name" value="ZF_DKSA_1"/>
    <property type="match status" value="1"/>
</dbReference>
<keyword evidence="10" id="KW-1185">Reference proteome</keyword>
<keyword evidence="1 5" id="KW-0963">Cytoplasm</keyword>
<name>A5EW31_DICNV</name>
<dbReference type="InterPro" id="IPR048489">
    <property type="entry name" value="DksA_N"/>
</dbReference>
<feature type="domain" description="DnaK suppressor protein DksA N-terminal" evidence="8">
    <location>
        <begin position="24"/>
        <end position="94"/>
    </location>
</feature>
<evidence type="ECO:0000256" key="6">
    <source>
        <dbReference type="PROSITE-ProRule" id="PRU00510"/>
    </source>
</evidence>
<comment type="similarity">
    <text evidence="5">Belongs to the DksA family.</text>
</comment>
<evidence type="ECO:0000259" key="7">
    <source>
        <dbReference type="Pfam" id="PF01258"/>
    </source>
</evidence>
<evidence type="ECO:0000256" key="4">
    <source>
        <dbReference type="ARBA" id="ARBA00022833"/>
    </source>
</evidence>
<dbReference type="STRING" id="246195.DNO_0353"/>
<comment type="function">
    <text evidence="5">Transcription factor that acts by binding directly to the RNA polymerase (RNAP). Required for negative regulation of rRNA expression and positive regulation of several amino acid biosynthesis promoters. Also required for regulation of fis expression.</text>
</comment>